<evidence type="ECO:0000256" key="1">
    <source>
        <dbReference type="SAM" id="MobiDB-lite"/>
    </source>
</evidence>
<proteinExistence type="predicted"/>
<comment type="caution">
    <text evidence="3">The sequence shown here is derived from an EMBL/GenBank/DDBJ whole genome shotgun (WGS) entry which is preliminary data.</text>
</comment>
<gene>
    <name evidence="3" type="ORF">PLOB_00019804</name>
</gene>
<keyword evidence="4" id="KW-1185">Reference proteome</keyword>
<reference evidence="3 4" key="1">
    <citation type="submission" date="2022-05" db="EMBL/GenBank/DDBJ databases">
        <authorList>
            <consortium name="Genoscope - CEA"/>
            <person name="William W."/>
        </authorList>
    </citation>
    <scope>NUCLEOTIDE SEQUENCE [LARGE SCALE GENOMIC DNA]</scope>
</reference>
<feature type="compositionally biased region" description="Low complexity" evidence="1">
    <location>
        <begin position="219"/>
        <end position="228"/>
    </location>
</feature>
<accession>A0ABN8NI89</accession>
<dbReference type="Pfam" id="PF01391">
    <property type="entry name" value="Collagen"/>
    <property type="match status" value="1"/>
</dbReference>
<protein>
    <recommendedName>
        <fullName evidence="2">CTHRC1 C-terminal domain-containing protein</fullName>
    </recommendedName>
</protein>
<evidence type="ECO:0000313" key="3">
    <source>
        <dbReference type="EMBL" id="CAH3110481.1"/>
    </source>
</evidence>
<feature type="domain" description="CTHRC1 C-terminal" evidence="2">
    <location>
        <begin position="352"/>
        <end position="464"/>
    </location>
</feature>
<dbReference type="EMBL" id="CALNXK010000023">
    <property type="protein sequence ID" value="CAH3110481.1"/>
    <property type="molecule type" value="Genomic_DNA"/>
</dbReference>
<feature type="region of interest" description="Disordered" evidence="1">
    <location>
        <begin position="177"/>
        <end position="303"/>
    </location>
</feature>
<dbReference type="PANTHER" id="PTHR24023">
    <property type="entry name" value="COLLAGEN ALPHA"/>
    <property type="match status" value="1"/>
</dbReference>
<feature type="compositionally biased region" description="Low complexity" evidence="1">
    <location>
        <begin position="270"/>
        <end position="279"/>
    </location>
</feature>
<name>A0ABN8NI89_9CNID</name>
<feature type="compositionally biased region" description="Low complexity" evidence="1">
    <location>
        <begin position="240"/>
        <end position="252"/>
    </location>
</feature>
<dbReference type="InterPro" id="IPR050149">
    <property type="entry name" value="Collagen_superfamily"/>
</dbReference>
<dbReference type="InterPro" id="IPR008160">
    <property type="entry name" value="Collagen"/>
</dbReference>
<organism evidence="3 4">
    <name type="scientific">Porites lobata</name>
    <dbReference type="NCBI Taxonomy" id="104759"/>
    <lineage>
        <taxon>Eukaryota</taxon>
        <taxon>Metazoa</taxon>
        <taxon>Cnidaria</taxon>
        <taxon>Anthozoa</taxon>
        <taxon>Hexacorallia</taxon>
        <taxon>Scleractinia</taxon>
        <taxon>Fungiina</taxon>
        <taxon>Poritidae</taxon>
        <taxon>Porites</taxon>
    </lineage>
</organism>
<dbReference type="Pfam" id="PF25815">
    <property type="entry name" value="CTHRC1_C"/>
    <property type="match status" value="1"/>
</dbReference>
<dbReference type="PANTHER" id="PTHR24023:SF1082">
    <property type="entry name" value="COLLAGEN TRIPLE HELIX REPEAT"/>
    <property type="match status" value="1"/>
</dbReference>
<evidence type="ECO:0000259" key="2">
    <source>
        <dbReference type="Pfam" id="PF25815"/>
    </source>
</evidence>
<dbReference type="InterPro" id="IPR057873">
    <property type="entry name" value="CTHRC1_C"/>
</dbReference>
<evidence type="ECO:0000313" key="4">
    <source>
        <dbReference type="Proteomes" id="UP001159405"/>
    </source>
</evidence>
<dbReference type="Proteomes" id="UP001159405">
    <property type="component" value="Unassembled WGS sequence"/>
</dbReference>
<sequence>MSISVVANARMGYFFLIKYIPKLVIISAHKKVAKLRNLHTILTAAKRKKESKEKGTKAMKRLGYVSCVCVCGVKNSKRTPKKTFAMLSVSFSILCDWMNFESVHVFAEFTIMQSYVKIPLATTLSLLLLLLITFCSANDNSSKPRDKSTRQQTSLYGSFGHGGCFCAPGIPGIPGGPGPAGTAGVAGSPGNHGPEGPMGPRGNKGDEGARGKQGPPGPKGIKGPPGNKGEAGPRGPKGPQGPSGSAGSPGNKGDTGARGSQGPPGPKGPQGPSGSAGSHGNKGDTGARGSQGPPGPKGAPGSLGRNLKQCVFKNLNDGRDSGLIKVKTQFADIDHCFILVCKLLIFSILFSKECIFKKMSDNTGLRVFWNGNLRLEGCDNCCRRWYFTFNGAECSAPAAIDGVVYMRFGRGSRHKNLHRPRHIEGICDKIHKGTVRVGFWVGNCAGYGSADADNGWNSVSRIYVEEVPPPQP</sequence>